<dbReference type="RefSeq" id="WP_185276687.1">
    <property type="nucleotide sequence ID" value="NZ_CP043641.1"/>
</dbReference>
<accession>A0A7G6YFL5</accession>
<gene>
    <name evidence="2" type="ORF">F1C12_20610</name>
</gene>
<reference evidence="3" key="1">
    <citation type="submission" date="2019-09" db="EMBL/GenBank/DDBJ databases">
        <title>Antimicrobial potential of Antarctic Bacteria.</title>
        <authorList>
            <person name="Benaud N."/>
            <person name="Edwards R.J."/>
            <person name="Ferrari B.C."/>
        </authorList>
    </citation>
    <scope>NUCLEOTIDE SEQUENCE [LARGE SCALE GENOMIC DNA]</scope>
    <source>
        <strain evidence="3">INR9</strain>
    </source>
</reference>
<protein>
    <submittedName>
        <fullName evidence="2">Uncharacterized protein</fullName>
    </submittedName>
</protein>
<evidence type="ECO:0000313" key="3">
    <source>
        <dbReference type="Proteomes" id="UP000515511"/>
    </source>
</evidence>
<evidence type="ECO:0000256" key="1">
    <source>
        <dbReference type="SAM" id="Phobius"/>
    </source>
</evidence>
<dbReference type="Proteomes" id="UP000515511">
    <property type="component" value="Chromosome"/>
</dbReference>
<proteinExistence type="predicted"/>
<dbReference type="AlphaFoldDB" id="A0A7G6YFL5"/>
<organism evidence="2 3">
    <name type="scientific">Leifsonia shinshuensis</name>
    <dbReference type="NCBI Taxonomy" id="150026"/>
    <lineage>
        <taxon>Bacteria</taxon>
        <taxon>Bacillati</taxon>
        <taxon>Actinomycetota</taxon>
        <taxon>Actinomycetes</taxon>
        <taxon>Micrococcales</taxon>
        <taxon>Microbacteriaceae</taxon>
        <taxon>Leifsonia</taxon>
    </lineage>
</organism>
<dbReference type="EMBL" id="CP043641">
    <property type="protein sequence ID" value="QNE37280.1"/>
    <property type="molecule type" value="Genomic_DNA"/>
</dbReference>
<keyword evidence="1" id="KW-0472">Membrane</keyword>
<sequence>MSTTIVVVLASFVVVLALALTVAALIVRASRLRSDRDRAAALGGPAAWSALDGISLSGYADDAGVRAAVDHFLTAGRRG</sequence>
<name>A0A7G6YFL5_9MICO</name>
<keyword evidence="1" id="KW-1133">Transmembrane helix</keyword>
<keyword evidence="1" id="KW-0812">Transmembrane</keyword>
<dbReference type="KEGG" id="lse:F1C12_20610"/>
<feature type="transmembrane region" description="Helical" evidence="1">
    <location>
        <begin position="6"/>
        <end position="27"/>
    </location>
</feature>
<evidence type="ECO:0000313" key="2">
    <source>
        <dbReference type="EMBL" id="QNE37280.1"/>
    </source>
</evidence>